<dbReference type="RefSeq" id="WP_309393692.1">
    <property type="nucleotide sequence ID" value="NZ_JADBEO010000042.1"/>
</dbReference>
<dbReference type="PANTHER" id="PTHR31438">
    <property type="entry name" value="LYSINE N-ACYLTRANSFERASE C17G9.06C-RELATED"/>
    <property type="match status" value="1"/>
</dbReference>
<keyword evidence="4" id="KW-1185">Reference proteome</keyword>
<comment type="caution">
    <text evidence="3">The sequence shown here is derived from an EMBL/GenBank/DDBJ whole genome shotgun (WGS) entry which is preliminary data.</text>
</comment>
<gene>
    <name evidence="3" type="ORF">IHQ68_16250</name>
</gene>
<evidence type="ECO:0000313" key="4">
    <source>
        <dbReference type="Proteomes" id="UP001181622"/>
    </source>
</evidence>
<dbReference type="Proteomes" id="UP001181622">
    <property type="component" value="Unassembled WGS sequence"/>
</dbReference>
<comment type="pathway">
    <text evidence="1">Siderophore biosynthesis.</text>
</comment>
<sequence>MSELLERLRPAAFERVDPMLGRFAMRPLDVARDGATIVDWVKRPYALYWNMGAKSEAEILDFYEGLMASPHATAMIGEHAGAPAFLSELYDPAHDQVGEHYDPLPGDRGMHVLVAPAERPIPGFTLAVVRTIMAFIFEDPDARRVVVEPDIRNEKIHALNLAVGFIYDRPLAFREKTAHLAFCTRAQFLASLPDGGRQ</sequence>
<evidence type="ECO:0000259" key="2">
    <source>
        <dbReference type="SMART" id="SM01006"/>
    </source>
</evidence>
<dbReference type="EMBL" id="JADBEO010000042">
    <property type="protein sequence ID" value="MDR4308172.1"/>
    <property type="molecule type" value="Genomic_DNA"/>
</dbReference>
<dbReference type="InterPro" id="IPR019432">
    <property type="entry name" value="Acyltransferase_MbtK/IucB-like"/>
</dbReference>
<feature type="domain" description="Acyltransferase MbtK/IucB-like conserved" evidence="2">
    <location>
        <begin position="26"/>
        <end position="73"/>
    </location>
</feature>
<dbReference type="SUPFAM" id="SSF55729">
    <property type="entry name" value="Acyl-CoA N-acyltransferases (Nat)"/>
    <property type="match status" value="1"/>
</dbReference>
<reference evidence="3" key="1">
    <citation type="submission" date="2020-10" db="EMBL/GenBank/DDBJ databases">
        <authorList>
            <person name="Abbas A."/>
            <person name="Razzaq R."/>
            <person name="Waqas M."/>
            <person name="Abbas N."/>
            <person name="Nielsen T.K."/>
            <person name="Hansen L.H."/>
            <person name="Hussain S."/>
            <person name="Shahid M."/>
        </authorList>
    </citation>
    <scope>NUCLEOTIDE SEQUENCE</scope>
    <source>
        <strain evidence="3">S14</strain>
    </source>
</reference>
<dbReference type="Gene3D" id="3.40.630.30">
    <property type="match status" value="1"/>
</dbReference>
<organism evidence="3 4">
    <name type="scientific">Chelatococcus sambhunathii</name>
    <dbReference type="NCBI Taxonomy" id="363953"/>
    <lineage>
        <taxon>Bacteria</taxon>
        <taxon>Pseudomonadati</taxon>
        <taxon>Pseudomonadota</taxon>
        <taxon>Alphaproteobacteria</taxon>
        <taxon>Hyphomicrobiales</taxon>
        <taxon>Chelatococcaceae</taxon>
        <taxon>Chelatococcus</taxon>
    </lineage>
</organism>
<dbReference type="InterPro" id="IPR016181">
    <property type="entry name" value="Acyl_CoA_acyltransferase"/>
</dbReference>
<evidence type="ECO:0000256" key="1">
    <source>
        <dbReference type="ARBA" id="ARBA00004924"/>
    </source>
</evidence>
<dbReference type="SMART" id="SM01006">
    <property type="entry name" value="AlcB"/>
    <property type="match status" value="1"/>
</dbReference>
<protein>
    <submittedName>
        <fullName evidence="3">Acetyltransferase</fullName>
    </submittedName>
</protein>
<evidence type="ECO:0000313" key="3">
    <source>
        <dbReference type="EMBL" id="MDR4308172.1"/>
    </source>
</evidence>
<accession>A0ABU1DJ72</accession>
<dbReference type="PANTHER" id="PTHR31438:SF1">
    <property type="entry name" value="LYSINE N-ACYLTRANSFERASE C17G9.06C-RELATED"/>
    <property type="match status" value="1"/>
</dbReference>
<name>A0ABU1DJ72_9HYPH</name>
<proteinExistence type="predicted"/>
<dbReference type="Pfam" id="PF13523">
    <property type="entry name" value="Acetyltransf_8"/>
    <property type="match status" value="1"/>
</dbReference>